<keyword evidence="8" id="KW-1185">Reference proteome</keyword>
<dbReference type="PANTHER" id="PTHR10361:SF24">
    <property type="entry name" value="P3 PROTEIN"/>
    <property type="match status" value="1"/>
</dbReference>
<feature type="region of interest" description="Disordered" evidence="5">
    <location>
        <begin position="286"/>
        <end position="310"/>
    </location>
</feature>
<feature type="transmembrane region" description="Helical" evidence="6">
    <location>
        <begin position="69"/>
        <end position="89"/>
    </location>
</feature>
<dbReference type="InterPro" id="IPR038770">
    <property type="entry name" value="Na+/solute_symporter_sf"/>
</dbReference>
<sequence>MADSALISVGLPLALAVIMFGLGLSLTTADFRQVARSPRAVVVALVLQVLVLPAVAFALVVTFDVDPLLAVGVMLLAASPGGTTANLFSHLFRGDVALNVTLTAINSVLAAVTLPLITNAAIAWFDATGEVGLQTGKVVQVVAIVLVPVGVGMVVRNRRRAFAVRADRPVRIFSVLVLVLVAAGALLGERENLADYLQQVGLLTGIFCLVSLNLGYVGARLLRLSQAQAVATSMEVGIHNTTIALTVALGVMKSTEVAVPAAVYSVLMYVLATSFGFAITRRRPRSEEARRAVPGRTRGHAEPSRRTSAR</sequence>
<dbReference type="KEGG" id="nsn:EXE58_03090"/>
<dbReference type="Proteomes" id="UP000294853">
    <property type="component" value="Chromosome"/>
</dbReference>
<dbReference type="OrthoDB" id="9806785at2"/>
<accession>A0A4P7IBV1</accession>
<evidence type="ECO:0000313" key="7">
    <source>
        <dbReference type="EMBL" id="QBX54554.1"/>
    </source>
</evidence>
<keyword evidence="3 6" id="KW-1133">Transmembrane helix</keyword>
<evidence type="ECO:0000256" key="2">
    <source>
        <dbReference type="ARBA" id="ARBA00022692"/>
    </source>
</evidence>
<dbReference type="Pfam" id="PF01758">
    <property type="entry name" value="SBF"/>
    <property type="match status" value="1"/>
</dbReference>
<evidence type="ECO:0000256" key="6">
    <source>
        <dbReference type="SAM" id="Phobius"/>
    </source>
</evidence>
<comment type="subcellular location">
    <subcellularLocation>
        <location evidence="1">Membrane</location>
        <topology evidence="1">Multi-pass membrane protein</topology>
    </subcellularLocation>
</comment>
<protein>
    <submittedName>
        <fullName evidence="7">Bile acid:sodium symporter family protein</fullName>
    </submittedName>
</protein>
<feature type="compositionally biased region" description="Basic and acidic residues" evidence="5">
    <location>
        <begin position="299"/>
        <end position="310"/>
    </location>
</feature>
<organism evidence="7 8">
    <name type="scientific">Nocardioides seonyuensis</name>
    <dbReference type="NCBI Taxonomy" id="2518371"/>
    <lineage>
        <taxon>Bacteria</taxon>
        <taxon>Bacillati</taxon>
        <taxon>Actinomycetota</taxon>
        <taxon>Actinomycetes</taxon>
        <taxon>Propionibacteriales</taxon>
        <taxon>Nocardioidaceae</taxon>
        <taxon>Nocardioides</taxon>
    </lineage>
</organism>
<feature type="transmembrane region" description="Helical" evidence="6">
    <location>
        <begin position="6"/>
        <end position="29"/>
    </location>
</feature>
<dbReference type="GO" id="GO:0016020">
    <property type="term" value="C:membrane"/>
    <property type="evidence" value="ECO:0007669"/>
    <property type="project" value="UniProtKB-SubCell"/>
</dbReference>
<proteinExistence type="predicted"/>
<dbReference type="Gene3D" id="1.20.1530.20">
    <property type="match status" value="1"/>
</dbReference>
<dbReference type="InterPro" id="IPR002657">
    <property type="entry name" value="BilAc:Na_symport/Acr3"/>
</dbReference>
<evidence type="ECO:0000256" key="4">
    <source>
        <dbReference type="ARBA" id="ARBA00023136"/>
    </source>
</evidence>
<dbReference type="InterPro" id="IPR004710">
    <property type="entry name" value="Bilac:Na_transpt"/>
</dbReference>
<feature type="transmembrane region" description="Helical" evidence="6">
    <location>
        <begin position="257"/>
        <end position="280"/>
    </location>
</feature>
<feature type="transmembrane region" description="Helical" evidence="6">
    <location>
        <begin position="200"/>
        <end position="217"/>
    </location>
</feature>
<dbReference type="PANTHER" id="PTHR10361">
    <property type="entry name" value="SODIUM-BILE ACID COTRANSPORTER"/>
    <property type="match status" value="1"/>
</dbReference>
<reference evidence="7 8" key="1">
    <citation type="submission" date="2019-03" db="EMBL/GenBank/DDBJ databases">
        <title>Three New Species of Nocardioides, Nocardioides euryhalodurans sp. nov., Nocardioides seonyuensis sp. nov. and Nocardioides eburneoflavus sp. nov. Iolated from Soil.</title>
        <authorList>
            <person name="Roh S.G."/>
            <person name="Lee C."/>
            <person name="Kim M.-K."/>
            <person name="Kim S.B."/>
        </authorList>
    </citation>
    <scope>NUCLEOTIDE SEQUENCE [LARGE SCALE GENOMIC DNA]</scope>
    <source>
        <strain evidence="7 8">MMS17-SY207-3</strain>
    </source>
</reference>
<dbReference type="RefSeq" id="WP_135266527.1">
    <property type="nucleotide sequence ID" value="NZ_CP038436.1"/>
</dbReference>
<evidence type="ECO:0000256" key="3">
    <source>
        <dbReference type="ARBA" id="ARBA00022989"/>
    </source>
</evidence>
<evidence type="ECO:0000313" key="8">
    <source>
        <dbReference type="Proteomes" id="UP000294853"/>
    </source>
</evidence>
<gene>
    <name evidence="7" type="ORF">EXE58_03090</name>
</gene>
<name>A0A4P7IBV1_9ACTN</name>
<keyword evidence="2 6" id="KW-0812">Transmembrane</keyword>
<feature type="transmembrane region" description="Helical" evidence="6">
    <location>
        <begin position="41"/>
        <end position="63"/>
    </location>
</feature>
<dbReference type="AlphaFoldDB" id="A0A4P7IBV1"/>
<feature type="transmembrane region" description="Helical" evidence="6">
    <location>
        <begin position="138"/>
        <end position="157"/>
    </location>
</feature>
<keyword evidence="4 6" id="KW-0472">Membrane</keyword>
<evidence type="ECO:0000256" key="1">
    <source>
        <dbReference type="ARBA" id="ARBA00004141"/>
    </source>
</evidence>
<feature type="transmembrane region" description="Helical" evidence="6">
    <location>
        <begin position="169"/>
        <end position="188"/>
    </location>
</feature>
<feature type="transmembrane region" description="Helical" evidence="6">
    <location>
        <begin position="229"/>
        <end position="251"/>
    </location>
</feature>
<evidence type="ECO:0000256" key="5">
    <source>
        <dbReference type="SAM" id="MobiDB-lite"/>
    </source>
</evidence>
<dbReference type="EMBL" id="CP038436">
    <property type="protein sequence ID" value="QBX54554.1"/>
    <property type="molecule type" value="Genomic_DNA"/>
</dbReference>
<feature type="transmembrane region" description="Helical" evidence="6">
    <location>
        <begin position="96"/>
        <end position="118"/>
    </location>
</feature>